<name>A0AAE0S188_9BIVA</name>
<reference evidence="3" key="1">
    <citation type="journal article" date="2021" name="Genome Biol. Evol.">
        <title>A High-Quality Reference Genome for a Parasitic Bivalve with Doubly Uniparental Inheritance (Bivalvia: Unionida).</title>
        <authorList>
            <person name="Smith C.H."/>
        </authorList>
    </citation>
    <scope>NUCLEOTIDE SEQUENCE</scope>
    <source>
        <strain evidence="3">CHS0354</strain>
    </source>
</reference>
<accession>A0AAE0S188</accession>
<keyword evidence="4" id="KW-1185">Reference proteome</keyword>
<dbReference type="Gene3D" id="2.130.10.10">
    <property type="entry name" value="YVTN repeat-like/Quinoprotein amine dehydrogenase"/>
    <property type="match status" value="1"/>
</dbReference>
<feature type="region of interest" description="Disordered" evidence="2">
    <location>
        <begin position="643"/>
        <end position="715"/>
    </location>
</feature>
<gene>
    <name evidence="3" type="ORF">CHS0354_038968</name>
</gene>
<dbReference type="AlphaFoldDB" id="A0AAE0S188"/>
<evidence type="ECO:0000256" key="2">
    <source>
        <dbReference type="SAM" id="MobiDB-lite"/>
    </source>
</evidence>
<dbReference type="SUPFAM" id="SSF50978">
    <property type="entry name" value="WD40 repeat-like"/>
    <property type="match status" value="1"/>
</dbReference>
<reference evidence="3" key="3">
    <citation type="submission" date="2023-05" db="EMBL/GenBank/DDBJ databases">
        <authorList>
            <person name="Smith C.H."/>
        </authorList>
    </citation>
    <scope>NUCLEOTIDE SEQUENCE</scope>
    <source>
        <strain evidence="3">CHS0354</strain>
        <tissue evidence="3">Mantle</tissue>
    </source>
</reference>
<feature type="region of interest" description="Disordered" evidence="2">
    <location>
        <begin position="1"/>
        <end position="21"/>
    </location>
</feature>
<evidence type="ECO:0000256" key="1">
    <source>
        <dbReference type="SAM" id="Coils"/>
    </source>
</evidence>
<reference evidence="3" key="2">
    <citation type="journal article" date="2021" name="Genome Biol. Evol.">
        <title>Developing a high-quality reference genome for a parasitic bivalve with doubly uniparental inheritance (Bivalvia: Unionida).</title>
        <authorList>
            <person name="Smith C.H."/>
        </authorList>
    </citation>
    <scope>NUCLEOTIDE SEQUENCE</scope>
    <source>
        <strain evidence="3">CHS0354</strain>
        <tissue evidence="3">Mantle</tissue>
    </source>
</reference>
<comment type="caution">
    <text evidence="3">The sequence shown here is derived from an EMBL/GenBank/DDBJ whole genome shotgun (WGS) entry which is preliminary data.</text>
</comment>
<feature type="coiled-coil region" evidence="1">
    <location>
        <begin position="21"/>
        <end position="58"/>
    </location>
</feature>
<protein>
    <submittedName>
        <fullName evidence="3">Uncharacterized protein</fullName>
    </submittedName>
</protein>
<keyword evidence="1" id="KW-0175">Coiled coil</keyword>
<dbReference type="Proteomes" id="UP001195483">
    <property type="component" value="Unassembled WGS sequence"/>
</dbReference>
<feature type="compositionally biased region" description="Basic and acidic residues" evidence="2">
    <location>
        <begin position="648"/>
        <end position="663"/>
    </location>
</feature>
<evidence type="ECO:0000313" key="4">
    <source>
        <dbReference type="Proteomes" id="UP001195483"/>
    </source>
</evidence>
<feature type="compositionally biased region" description="Polar residues" evidence="2">
    <location>
        <begin position="675"/>
        <end position="686"/>
    </location>
</feature>
<sequence length="715" mass="82586">MSDGYRPLSEAWRLNTPEERQRVGQRKVEELQEQIRNMESQMDERRELIHKLKKLQEIEDDKRQIKGRILERQSRNSSQKMLLGEEMDRLFGRDSARLLDPENPLDQKLVQDVIQHRTKEFSLKQQEAALQTQFLAKERERLLEARQRVQQKREALYSGLPLPDQGRHTVPADAPRNIESLIRETVHSLPDTVDRIWKMREDLDKHYQFYQKPYKGEMGIRSYEYWQIPDYFMVRSIVDELVDDFLNHYLRPDDGLGKETHSAMIAQEMEWMRRQSDAISERKAVQLVLEEMLLDETGEMIQDVVQEMSHMYGTFRNMADDIIMSTVEVVTTGNEKGRDPSDPTYNLVTKGYFSIQENRNRQRKDVWDHSQQLLNKLGKKKIKYKKVDEKGREVVVEEEEEADEDVDAPDVTLLEFHSITPIENRTYQPSLLDAPKAARDKKHYLAYRQKELEYWKNIEPEITRLNIASRCNGIHIAKPSPNHRFVAFGTIHGDIFVFDVWMVPWRPVKALANEARGDDPIDDLSWSLDSNRIITVCKSGSVQMWSMSGGSALTTDAKKLDLAQDKYRASATQFLQLLDLDSQKGDFIFQQGPLAENSVSESSAVPIRAALFPRFTILGTQNSLIVGMNNGDLLKCNFKHAISNNKTPQKDGDKKSPQEDAVRINKPTPAANGEPSDQTEVKTSNPDPALQTEAGTSGQTGRCFKNQHYWDEHRG</sequence>
<proteinExistence type="predicted"/>
<evidence type="ECO:0000313" key="3">
    <source>
        <dbReference type="EMBL" id="KAK3583353.1"/>
    </source>
</evidence>
<organism evidence="3 4">
    <name type="scientific">Potamilus streckersoni</name>
    <dbReference type="NCBI Taxonomy" id="2493646"/>
    <lineage>
        <taxon>Eukaryota</taxon>
        <taxon>Metazoa</taxon>
        <taxon>Spiralia</taxon>
        <taxon>Lophotrochozoa</taxon>
        <taxon>Mollusca</taxon>
        <taxon>Bivalvia</taxon>
        <taxon>Autobranchia</taxon>
        <taxon>Heteroconchia</taxon>
        <taxon>Palaeoheterodonta</taxon>
        <taxon>Unionida</taxon>
        <taxon>Unionoidea</taxon>
        <taxon>Unionidae</taxon>
        <taxon>Ambleminae</taxon>
        <taxon>Lampsilini</taxon>
        <taxon>Potamilus</taxon>
    </lineage>
</organism>
<dbReference type="InterPro" id="IPR036322">
    <property type="entry name" value="WD40_repeat_dom_sf"/>
</dbReference>
<dbReference type="EMBL" id="JAEAOA010002269">
    <property type="protein sequence ID" value="KAK3583353.1"/>
    <property type="molecule type" value="Genomic_DNA"/>
</dbReference>
<dbReference type="InterPro" id="IPR015943">
    <property type="entry name" value="WD40/YVTN_repeat-like_dom_sf"/>
</dbReference>